<dbReference type="PANTHER" id="PTHR43861">
    <property type="entry name" value="TRANS-ACONITATE 2-METHYLTRANSFERASE-RELATED"/>
    <property type="match status" value="1"/>
</dbReference>
<dbReference type="AlphaFoldDB" id="A0A845RLA6"/>
<accession>A0A845RLA6</accession>
<comment type="caution">
    <text evidence="3">The sequence shown here is derived from an EMBL/GenBank/DDBJ whole genome shotgun (WGS) entry which is preliminary data.</text>
</comment>
<dbReference type="OrthoDB" id="9811589at2"/>
<dbReference type="InterPro" id="IPR029063">
    <property type="entry name" value="SAM-dependent_MTases_sf"/>
</dbReference>
<keyword evidence="1 3" id="KW-0808">Transferase</keyword>
<dbReference type="GO" id="GO:0008168">
    <property type="term" value="F:methyltransferase activity"/>
    <property type="evidence" value="ECO:0007669"/>
    <property type="project" value="UniProtKB-KW"/>
</dbReference>
<dbReference type="InterPro" id="IPR041698">
    <property type="entry name" value="Methyltransf_25"/>
</dbReference>
<evidence type="ECO:0000256" key="1">
    <source>
        <dbReference type="ARBA" id="ARBA00022679"/>
    </source>
</evidence>
<dbReference type="Gene3D" id="3.40.50.150">
    <property type="entry name" value="Vaccinia Virus protein VP39"/>
    <property type="match status" value="1"/>
</dbReference>
<protein>
    <submittedName>
        <fullName evidence="3">Class I SAM-dependent methyltransferase</fullName>
    </submittedName>
</protein>
<gene>
    <name evidence="3" type="ORF">D3Z39_11870</name>
</gene>
<name>A0A845RLA6_9FIRM</name>
<organism evidence="3 4">
    <name type="scientific">Anaerotruncus colihominis</name>
    <dbReference type="NCBI Taxonomy" id="169435"/>
    <lineage>
        <taxon>Bacteria</taxon>
        <taxon>Bacillati</taxon>
        <taxon>Bacillota</taxon>
        <taxon>Clostridia</taxon>
        <taxon>Eubacteriales</taxon>
        <taxon>Oscillospiraceae</taxon>
        <taxon>Anaerotruncus</taxon>
    </lineage>
</organism>
<dbReference type="Pfam" id="PF13649">
    <property type="entry name" value="Methyltransf_25"/>
    <property type="match status" value="1"/>
</dbReference>
<proteinExistence type="predicted"/>
<dbReference type="GO" id="GO:0032259">
    <property type="term" value="P:methylation"/>
    <property type="evidence" value="ECO:0007669"/>
    <property type="project" value="UniProtKB-KW"/>
</dbReference>
<reference evidence="3 4" key="1">
    <citation type="submission" date="2018-08" db="EMBL/GenBank/DDBJ databases">
        <title>Murine metabolic-syndrome-specific gut microbial biobank.</title>
        <authorList>
            <person name="Liu C."/>
        </authorList>
    </citation>
    <scope>NUCLEOTIDE SEQUENCE [LARGE SCALE GENOMIC DNA]</scope>
    <source>
        <strain evidence="3 4">X69</strain>
    </source>
</reference>
<dbReference type="SUPFAM" id="SSF53335">
    <property type="entry name" value="S-adenosyl-L-methionine-dependent methyltransferases"/>
    <property type="match status" value="1"/>
</dbReference>
<evidence type="ECO:0000313" key="4">
    <source>
        <dbReference type="Proteomes" id="UP000446348"/>
    </source>
</evidence>
<dbReference type="EMBL" id="QXWZ01000021">
    <property type="protein sequence ID" value="NBI79551.1"/>
    <property type="molecule type" value="Genomic_DNA"/>
</dbReference>
<dbReference type="Gene3D" id="2.20.25.110">
    <property type="entry name" value="S-adenosyl-L-methionine-dependent methyltransferases"/>
    <property type="match status" value="1"/>
</dbReference>
<sequence length="254" mass="27929">MMAYQSFAAYYDRLIGNEIDYRARARYFDTLIRRYADTPEQNLLLDLACGTGSLSVELSAIGYDVIGVDASADMLAEAAAKGRGKILFLCQAFDTLDLYGTVGAVVCALDSLNHITDAAALEAAFARVALFTAPGGVFVFDVNTPYKHREILANNTFVYDLGDLFCVWQNTTNASLVTEITLDFFLQSGACYTRESERFCERAYTHETLAGLLDRTGFDLCAVCEGDTFSPPGETAQRAVYIAKRRRASNARVN</sequence>
<dbReference type="CDD" id="cd02440">
    <property type="entry name" value="AdoMet_MTases"/>
    <property type="match status" value="1"/>
</dbReference>
<keyword evidence="3" id="KW-0489">Methyltransferase</keyword>
<dbReference type="Proteomes" id="UP000446348">
    <property type="component" value="Unassembled WGS sequence"/>
</dbReference>
<evidence type="ECO:0000313" key="3">
    <source>
        <dbReference type="EMBL" id="NBI79551.1"/>
    </source>
</evidence>
<evidence type="ECO:0000259" key="2">
    <source>
        <dbReference type="Pfam" id="PF13649"/>
    </source>
</evidence>
<feature type="domain" description="Methyltransferase" evidence="2">
    <location>
        <begin position="45"/>
        <end position="136"/>
    </location>
</feature>